<evidence type="ECO:0000313" key="2">
    <source>
        <dbReference type="Proteomes" id="UP000321400"/>
    </source>
</evidence>
<comment type="caution">
    <text evidence="1">The sequence shown here is derived from an EMBL/GenBank/DDBJ whole genome shotgun (WGS) entry which is preliminary data.</text>
</comment>
<dbReference type="PROSITE" id="PS51257">
    <property type="entry name" value="PROKAR_LIPOPROTEIN"/>
    <property type="match status" value="1"/>
</dbReference>
<reference evidence="1 2" key="1">
    <citation type="submission" date="2019-07" db="EMBL/GenBank/DDBJ databases">
        <title>Whole genome shotgun sequence of Halolactibacillus alkaliphilus NBRC 103919.</title>
        <authorList>
            <person name="Hosoyama A."/>
            <person name="Uohara A."/>
            <person name="Ohji S."/>
            <person name="Ichikawa N."/>
        </authorList>
    </citation>
    <scope>NUCLEOTIDE SEQUENCE [LARGE SCALE GENOMIC DNA]</scope>
    <source>
        <strain evidence="1 2">NBRC 103919</strain>
    </source>
</reference>
<dbReference type="STRING" id="442899.SAMN05720591_11135"/>
<dbReference type="EMBL" id="BJYE01000007">
    <property type="protein sequence ID" value="GEN56321.1"/>
    <property type="molecule type" value="Genomic_DNA"/>
</dbReference>
<dbReference type="RefSeq" id="WP_089801356.1">
    <property type="nucleotide sequence ID" value="NZ_BJYE01000007.1"/>
</dbReference>
<name>A0A511X073_9BACI</name>
<protein>
    <submittedName>
        <fullName evidence="1">Uncharacterized protein</fullName>
    </submittedName>
</protein>
<dbReference type="OrthoDB" id="2943141at2"/>
<dbReference type="AlphaFoldDB" id="A0A511X073"/>
<proteinExistence type="predicted"/>
<organism evidence="1 2">
    <name type="scientific">Halolactibacillus alkaliphilus</name>
    <dbReference type="NCBI Taxonomy" id="442899"/>
    <lineage>
        <taxon>Bacteria</taxon>
        <taxon>Bacillati</taxon>
        <taxon>Bacillota</taxon>
        <taxon>Bacilli</taxon>
        <taxon>Bacillales</taxon>
        <taxon>Bacillaceae</taxon>
        <taxon>Halolactibacillus</taxon>
    </lineage>
</organism>
<dbReference type="Proteomes" id="UP000321400">
    <property type="component" value="Unassembled WGS sequence"/>
</dbReference>
<accession>A0A511X073</accession>
<evidence type="ECO:0000313" key="1">
    <source>
        <dbReference type="EMBL" id="GEN56321.1"/>
    </source>
</evidence>
<sequence>MKHSRLLVSSIVGLLLIMTGCYNSEANHHSEDVFNVSFISSVPTNISEDIEEYIADFLSNDLPEGTRVRVNMFLPSHDRLTIEMIDRQADVVIVDEGLEQLMLDPYYLVPLDKYEERVLEDVTPYMTIDDRIDEQHLYLVPLRSQSPFIQALGYRLPYDLIIGVVESSPHQELGHKLVDQWLE</sequence>
<keyword evidence="2" id="KW-1185">Reference proteome</keyword>
<gene>
    <name evidence="1" type="ORF">HAL01_07850</name>
</gene>